<accession>A0A8H5BAC1</accession>
<gene>
    <name evidence="1" type="ORF">D9619_011056</name>
</gene>
<protein>
    <submittedName>
        <fullName evidence="1">Uncharacterized protein</fullName>
    </submittedName>
</protein>
<sequence length="65" mass="7149">MERVVTRSLEFRCQSVLKLTSLALTPYLNNRTPNDPRPALVELCLFSPSSSSSPLFSSLLALPPS</sequence>
<dbReference type="EMBL" id="JAACJJ010000030">
    <property type="protein sequence ID" value="KAF5318532.1"/>
    <property type="molecule type" value="Genomic_DNA"/>
</dbReference>
<comment type="caution">
    <text evidence="1">The sequence shown here is derived from an EMBL/GenBank/DDBJ whole genome shotgun (WGS) entry which is preliminary data.</text>
</comment>
<dbReference type="AlphaFoldDB" id="A0A8H5BAC1"/>
<name>A0A8H5BAC1_9AGAR</name>
<proteinExistence type="predicted"/>
<dbReference type="Proteomes" id="UP000567179">
    <property type="component" value="Unassembled WGS sequence"/>
</dbReference>
<keyword evidence="2" id="KW-1185">Reference proteome</keyword>
<evidence type="ECO:0000313" key="2">
    <source>
        <dbReference type="Proteomes" id="UP000567179"/>
    </source>
</evidence>
<evidence type="ECO:0000313" key="1">
    <source>
        <dbReference type="EMBL" id="KAF5318532.1"/>
    </source>
</evidence>
<organism evidence="1 2">
    <name type="scientific">Psilocybe cf. subviscida</name>
    <dbReference type="NCBI Taxonomy" id="2480587"/>
    <lineage>
        <taxon>Eukaryota</taxon>
        <taxon>Fungi</taxon>
        <taxon>Dikarya</taxon>
        <taxon>Basidiomycota</taxon>
        <taxon>Agaricomycotina</taxon>
        <taxon>Agaricomycetes</taxon>
        <taxon>Agaricomycetidae</taxon>
        <taxon>Agaricales</taxon>
        <taxon>Agaricineae</taxon>
        <taxon>Strophariaceae</taxon>
        <taxon>Psilocybe</taxon>
    </lineage>
</organism>
<reference evidence="1 2" key="1">
    <citation type="journal article" date="2020" name="ISME J.">
        <title>Uncovering the hidden diversity of litter-decomposition mechanisms in mushroom-forming fungi.</title>
        <authorList>
            <person name="Floudas D."/>
            <person name="Bentzer J."/>
            <person name="Ahren D."/>
            <person name="Johansson T."/>
            <person name="Persson P."/>
            <person name="Tunlid A."/>
        </authorList>
    </citation>
    <scope>NUCLEOTIDE SEQUENCE [LARGE SCALE GENOMIC DNA]</scope>
    <source>
        <strain evidence="1 2">CBS 101986</strain>
    </source>
</reference>